<dbReference type="OrthoDB" id="67688at2759"/>
<protein>
    <submittedName>
        <fullName evidence="1">Uncharacterized protein</fullName>
    </submittedName>
</protein>
<gene>
    <name evidence="1" type="ORF">VCS650_LOCUS42646</name>
</gene>
<reference evidence="1" key="1">
    <citation type="submission" date="2021-02" db="EMBL/GenBank/DDBJ databases">
        <authorList>
            <person name="Nowell W R."/>
        </authorList>
    </citation>
    <scope>NUCLEOTIDE SEQUENCE</scope>
</reference>
<name>A0A815TN00_9BILA</name>
<proteinExistence type="predicted"/>
<dbReference type="Proteomes" id="UP000663891">
    <property type="component" value="Unassembled WGS sequence"/>
</dbReference>
<dbReference type="AlphaFoldDB" id="A0A815TN00"/>
<sequence length="231" mass="26141">MSVRKKMVVDTSHSNSCVTVVECEEDMTSDKIKQNALTPSAQVIEFYDEQLKLNELNLVDESLSLHEHDALLDEKDDLVLMSLLLGFPLDDFASTLEGEACEARSLLNRLADMLVQESVKDLKRVGLQEQNDIDDKQISPVKSQNLLKQFGLISDIRPVFVQVQEQHSTSPICFNLSSSLYSSPIDIVANVISLRLSADNPTMTNEERMEIIKEYRSRYWLQALGIHINQV</sequence>
<organism evidence="1 2">
    <name type="scientific">Adineta steineri</name>
    <dbReference type="NCBI Taxonomy" id="433720"/>
    <lineage>
        <taxon>Eukaryota</taxon>
        <taxon>Metazoa</taxon>
        <taxon>Spiralia</taxon>
        <taxon>Gnathifera</taxon>
        <taxon>Rotifera</taxon>
        <taxon>Eurotatoria</taxon>
        <taxon>Bdelloidea</taxon>
        <taxon>Adinetida</taxon>
        <taxon>Adinetidae</taxon>
        <taxon>Adineta</taxon>
    </lineage>
</organism>
<dbReference type="Gene3D" id="3.10.20.770">
    <property type="match status" value="1"/>
</dbReference>
<evidence type="ECO:0000313" key="2">
    <source>
        <dbReference type="Proteomes" id="UP000663891"/>
    </source>
</evidence>
<comment type="caution">
    <text evidence="1">The sequence shown here is derived from an EMBL/GenBank/DDBJ whole genome shotgun (WGS) entry which is preliminary data.</text>
</comment>
<accession>A0A815TN00</accession>
<dbReference type="EMBL" id="CAJNON010002379">
    <property type="protein sequence ID" value="CAF1508660.1"/>
    <property type="molecule type" value="Genomic_DNA"/>
</dbReference>
<evidence type="ECO:0000313" key="1">
    <source>
        <dbReference type="EMBL" id="CAF1508660.1"/>
    </source>
</evidence>